<feature type="coiled-coil region" evidence="8">
    <location>
        <begin position="860"/>
        <end position="894"/>
    </location>
</feature>
<dbReference type="CDD" id="cd00609">
    <property type="entry name" value="AAT_like"/>
    <property type="match status" value="1"/>
</dbReference>
<gene>
    <name evidence="11" type="ORF">ALC62_09016</name>
</gene>
<dbReference type="InterPro" id="IPR015421">
    <property type="entry name" value="PyrdxlP-dep_Trfase_major"/>
</dbReference>
<dbReference type="PANTHER" id="PTHR11879:SF55">
    <property type="entry name" value="GLUTAMATE OXALOACETATE TRANSAMINASE 1, ISOFORM B"/>
    <property type="match status" value="1"/>
</dbReference>
<evidence type="ECO:0000256" key="1">
    <source>
        <dbReference type="ARBA" id="ARBA00001933"/>
    </source>
</evidence>
<dbReference type="GO" id="GO:0004069">
    <property type="term" value="F:L-aspartate:2-oxoglutarate aminotransferase activity"/>
    <property type="evidence" value="ECO:0007669"/>
    <property type="project" value="UniProtKB-EC"/>
</dbReference>
<dbReference type="EMBL" id="KQ977739">
    <property type="protein sequence ID" value="KYN00221.1"/>
    <property type="molecule type" value="Genomic_DNA"/>
</dbReference>
<evidence type="ECO:0000256" key="3">
    <source>
        <dbReference type="ARBA" id="ARBA00011738"/>
    </source>
</evidence>
<evidence type="ECO:0000256" key="4">
    <source>
        <dbReference type="ARBA" id="ARBA00022576"/>
    </source>
</evidence>
<sequence>MNTRFTGIELGPPIEVFALQKAFVDDTYEKKVNLTIGAYRTNEVLGLEAFSEAATSMLLGANSPVIAQGRAFGIQSLSGTGALRVAAEFLSRILHYDTFYYSKPSWENHRLVFTNGGFKNAREYTYWNEKTRNVNLEGMLQDLRDAPENAVIILHSCAHNPTGCDPTPEQWTKIADVIQEKKLFPLFDSAYQGFASGDLDKDAYAVRMFAERGIEFICTQSFAKNFGLYNERVGNIVFVLADTKEMIQAKSQLTLIIRGMYSNPPNHGARVVATVLRNPELFEEWKDHIKTMSSRIKQMRTGLHHRLLKLGTPGTWDHIIQQIGMFSYTGLTEKQVQHLRDHYHIYMLRSGRINMCGLNENNLDYVANAINETIKLLPEAQNNLSAINFITKTNSTNDQSEDIVKTEIKQDDEIFNHNYDEIEEKLKQICDDREEKNTSNIEELNSTSKNQKGSIEEPIIQSPFCKSINYKYSSKNEIQDMLIDNRDNIEMIFGSESSEEFVRIPKYTFSNNETNENNKQNRHTTSIDSITNDKEITETECIEDISSRENIHIASRTAIRYEETIQEEVMRSIKTSVLDTSFEDTNSMNISDTSDIVEIENKSKEELNSSEIMRYNKDDTTKFTVKVTGDREDIYDIMHDVFKDNKNDFIIQEHNNTCSQQKNNALVTSIITIDDYPLETNSIDKCNDNISSPYITSVASRNDDRMPVALSNLKNDKFLNTRLSSSNTDEEKDLDMNNIINSDIEQPTMNNINKCEYKKLQRKVKLQETVIGELTNQLISLKDLEKKLRNKNLMLKARIKKIEKQMNKLNKCTVGIPFSTSHKEINVKHKLTYDLSNRLSYFEQMNKKLMKSITIECQQKRQLENQIKQRDKQIKELNWKLDKASKYLERSEKNTNTYRRKMLNMQTFMRRKKLVEGSMSKFDEILIDSTKKKYPEKVLAMAVEIKEICGMNGYEKLLNYGFPLPTLSVLQNFSSNNISDISKSNNKIHQAYLKLTTDEENDTQSMKNDMEVDTKNHAQCNTSRYEESMMDDTETVTGTVQDIFEESNDDMDFSTNELRDQFILQLNAVI</sequence>
<dbReference type="PROSITE" id="PS00105">
    <property type="entry name" value="AA_TRANSFER_CLASS_1"/>
    <property type="match status" value="1"/>
</dbReference>
<evidence type="ECO:0000313" key="12">
    <source>
        <dbReference type="Proteomes" id="UP000078542"/>
    </source>
</evidence>
<feature type="region of interest" description="Disordered" evidence="9">
    <location>
        <begin position="434"/>
        <end position="454"/>
    </location>
</feature>
<dbReference type="InterPro" id="IPR004839">
    <property type="entry name" value="Aminotransferase_I/II_large"/>
</dbReference>
<dbReference type="FunFam" id="3.90.1150.10:FF:000001">
    <property type="entry name" value="Aspartate aminotransferase"/>
    <property type="match status" value="1"/>
</dbReference>
<dbReference type="InterPro" id="IPR000796">
    <property type="entry name" value="Asp_trans"/>
</dbReference>
<dbReference type="InterPro" id="IPR015422">
    <property type="entry name" value="PyrdxlP-dep_Trfase_small"/>
</dbReference>
<comment type="catalytic activity">
    <reaction evidence="7">
        <text>L-aspartate + 2-oxoglutarate = oxaloacetate + L-glutamate</text>
        <dbReference type="Rhea" id="RHEA:21824"/>
        <dbReference type="ChEBI" id="CHEBI:16452"/>
        <dbReference type="ChEBI" id="CHEBI:16810"/>
        <dbReference type="ChEBI" id="CHEBI:29985"/>
        <dbReference type="ChEBI" id="CHEBI:29991"/>
        <dbReference type="EC" id="2.6.1.1"/>
    </reaction>
</comment>
<dbReference type="GO" id="GO:0030170">
    <property type="term" value="F:pyridoxal phosphate binding"/>
    <property type="evidence" value="ECO:0007669"/>
    <property type="project" value="InterPro"/>
</dbReference>
<proteinExistence type="inferred from homology"/>
<keyword evidence="4 7" id="KW-0032">Aminotransferase</keyword>
<feature type="compositionally biased region" description="Polar residues" evidence="9">
    <location>
        <begin position="438"/>
        <end position="453"/>
    </location>
</feature>
<dbReference type="STRING" id="456900.A0A151IG76"/>
<feature type="domain" description="Aminotransferase class I/classII large" evidence="10">
    <location>
        <begin position="46"/>
        <end position="370"/>
    </location>
</feature>
<dbReference type="Proteomes" id="UP000078542">
    <property type="component" value="Unassembled WGS sequence"/>
</dbReference>
<accession>A0A151IG76</accession>
<keyword evidence="5 7" id="KW-0808">Transferase</keyword>
<comment type="similarity">
    <text evidence="2">Belongs to the class-I pyridoxal-phosphate-dependent aminotransferase family.</text>
</comment>
<dbReference type="PRINTS" id="PR00799">
    <property type="entry name" value="TRANSAMINASE"/>
</dbReference>
<dbReference type="EC" id="2.6.1.1" evidence="7"/>
<dbReference type="AlphaFoldDB" id="A0A151IG76"/>
<dbReference type="PANTHER" id="PTHR11879">
    <property type="entry name" value="ASPARTATE AMINOTRANSFERASE"/>
    <property type="match status" value="1"/>
</dbReference>
<evidence type="ECO:0000256" key="6">
    <source>
        <dbReference type="ARBA" id="ARBA00022898"/>
    </source>
</evidence>
<evidence type="ECO:0000256" key="9">
    <source>
        <dbReference type="SAM" id="MobiDB-lite"/>
    </source>
</evidence>
<evidence type="ECO:0000313" key="11">
    <source>
        <dbReference type="EMBL" id="KYN00221.1"/>
    </source>
</evidence>
<organism evidence="11 12">
    <name type="scientific">Cyphomyrmex costatus</name>
    <dbReference type="NCBI Taxonomy" id="456900"/>
    <lineage>
        <taxon>Eukaryota</taxon>
        <taxon>Metazoa</taxon>
        <taxon>Ecdysozoa</taxon>
        <taxon>Arthropoda</taxon>
        <taxon>Hexapoda</taxon>
        <taxon>Insecta</taxon>
        <taxon>Pterygota</taxon>
        <taxon>Neoptera</taxon>
        <taxon>Endopterygota</taxon>
        <taxon>Hymenoptera</taxon>
        <taxon>Apocrita</taxon>
        <taxon>Aculeata</taxon>
        <taxon>Formicoidea</taxon>
        <taxon>Formicidae</taxon>
        <taxon>Myrmicinae</taxon>
        <taxon>Cyphomyrmex</taxon>
    </lineage>
</organism>
<keyword evidence="12" id="KW-1185">Reference proteome</keyword>
<keyword evidence="6" id="KW-0663">Pyridoxal phosphate</keyword>
<comment type="cofactor">
    <cofactor evidence="1">
        <name>pyridoxal 5'-phosphate</name>
        <dbReference type="ChEBI" id="CHEBI:597326"/>
    </cofactor>
</comment>
<evidence type="ECO:0000256" key="8">
    <source>
        <dbReference type="SAM" id="Coils"/>
    </source>
</evidence>
<dbReference type="Gene3D" id="3.90.1150.10">
    <property type="entry name" value="Aspartate Aminotransferase, domain 1"/>
    <property type="match status" value="1"/>
</dbReference>
<dbReference type="GO" id="GO:0006532">
    <property type="term" value="P:aspartate biosynthetic process"/>
    <property type="evidence" value="ECO:0007669"/>
    <property type="project" value="TreeGrafter"/>
</dbReference>
<dbReference type="InterPro" id="IPR004838">
    <property type="entry name" value="NHTrfase_class1_PyrdxlP-BS"/>
</dbReference>
<evidence type="ECO:0000256" key="5">
    <source>
        <dbReference type="ARBA" id="ARBA00022679"/>
    </source>
</evidence>
<evidence type="ECO:0000259" key="10">
    <source>
        <dbReference type="Pfam" id="PF00155"/>
    </source>
</evidence>
<name>A0A151IG76_9HYME</name>
<reference evidence="11 12" key="1">
    <citation type="submission" date="2016-03" db="EMBL/GenBank/DDBJ databases">
        <title>Cyphomyrmex costatus WGS genome.</title>
        <authorList>
            <person name="Nygaard S."/>
            <person name="Hu H."/>
            <person name="Boomsma J."/>
            <person name="Zhang G."/>
        </authorList>
    </citation>
    <scope>NUCLEOTIDE SEQUENCE [LARGE SCALE GENOMIC DNA]</scope>
    <source>
        <strain evidence="11">MS0001</strain>
        <tissue evidence="11">Whole body</tissue>
    </source>
</reference>
<dbReference type="FunFam" id="3.40.640.10:FF:000066">
    <property type="entry name" value="Aspartate aminotransferase"/>
    <property type="match status" value="1"/>
</dbReference>
<comment type="miscellaneous">
    <text evidence="7">In eukaryotes there are cytoplasmic, mitochondrial and chloroplastic isozymes.</text>
</comment>
<evidence type="ECO:0000256" key="7">
    <source>
        <dbReference type="RuleBase" id="RU000480"/>
    </source>
</evidence>
<dbReference type="Gene3D" id="3.40.640.10">
    <property type="entry name" value="Type I PLP-dependent aspartate aminotransferase-like (Major domain)"/>
    <property type="match status" value="1"/>
</dbReference>
<dbReference type="InterPro" id="IPR015424">
    <property type="entry name" value="PyrdxlP-dep_Trfase"/>
</dbReference>
<evidence type="ECO:0000256" key="2">
    <source>
        <dbReference type="ARBA" id="ARBA00007441"/>
    </source>
</evidence>
<dbReference type="Pfam" id="PF00155">
    <property type="entry name" value="Aminotran_1_2"/>
    <property type="match status" value="1"/>
</dbReference>
<dbReference type="SUPFAM" id="SSF53383">
    <property type="entry name" value="PLP-dependent transferases"/>
    <property type="match status" value="1"/>
</dbReference>
<feature type="coiled-coil region" evidence="8">
    <location>
        <begin position="757"/>
        <end position="812"/>
    </location>
</feature>
<comment type="subunit">
    <text evidence="3 7">Homodimer.</text>
</comment>
<protein>
    <recommendedName>
        <fullName evidence="7">Aspartate aminotransferase</fullName>
        <ecNumber evidence="7">2.6.1.1</ecNumber>
    </recommendedName>
</protein>
<keyword evidence="8" id="KW-0175">Coiled coil</keyword>
<dbReference type="GO" id="GO:0005829">
    <property type="term" value="C:cytosol"/>
    <property type="evidence" value="ECO:0007669"/>
    <property type="project" value="TreeGrafter"/>
</dbReference>
<dbReference type="NCBIfam" id="NF006719">
    <property type="entry name" value="PRK09257.1"/>
    <property type="match status" value="1"/>
</dbReference>